<dbReference type="GO" id="GO:0071555">
    <property type="term" value="P:cell wall organization"/>
    <property type="evidence" value="ECO:0007669"/>
    <property type="project" value="UniProtKB-KW"/>
</dbReference>
<dbReference type="Gene3D" id="3.40.630.30">
    <property type="match status" value="1"/>
</dbReference>
<keyword evidence="4" id="KW-0573">Peptidoglycan synthesis</keyword>
<dbReference type="Pfam" id="PF13480">
    <property type="entry name" value="Acetyltransf_6"/>
    <property type="match status" value="1"/>
</dbReference>
<evidence type="ECO:0000256" key="5">
    <source>
        <dbReference type="ARBA" id="ARBA00023315"/>
    </source>
</evidence>
<keyword evidence="6" id="KW-0961">Cell wall biogenesis/degradation</keyword>
<organism evidence="8 9">
    <name type="scientific">candidate division WS6 bacterium GW2011_GWE1_34_7</name>
    <dbReference type="NCBI Taxonomy" id="1619093"/>
    <lineage>
        <taxon>Bacteria</taxon>
        <taxon>Candidatus Dojkabacteria</taxon>
    </lineage>
</organism>
<evidence type="ECO:0000313" key="8">
    <source>
        <dbReference type="EMBL" id="KKP63569.1"/>
    </source>
</evidence>
<dbReference type="PANTHER" id="PTHR36174:SF1">
    <property type="entry name" value="LIPID II:GLYCINE GLYCYLTRANSFERASE"/>
    <property type="match status" value="1"/>
</dbReference>
<dbReference type="InterPro" id="IPR050644">
    <property type="entry name" value="PG_Glycine_Bridge_Synth"/>
</dbReference>
<evidence type="ECO:0000256" key="2">
    <source>
        <dbReference type="ARBA" id="ARBA00022679"/>
    </source>
</evidence>
<proteinExistence type="inferred from homology"/>
<evidence type="ECO:0000259" key="7">
    <source>
        <dbReference type="Pfam" id="PF13480"/>
    </source>
</evidence>
<dbReference type="InterPro" id="IPR038740">
    <property type="entry name" value="BioF2-like_GNAT_dom"/>
</dbReference>
<dbReference type="AlphaFoldDB" id="A0A0G0B2G6"/>
<dbReference type="Proteomes" id="UP000033866">
    <property type="component" value="Unassembled WGS sequence"/>
</dbReference>
<evidence type="ECO:0000256" key="4">
    <source>
        <dbReference type="ARBA" id="ARBA00022984"/>
    </source>
</evidence>
<evidence type="ECO:0000256" key="3">
    <source>
        <dbReference type="ARBA" id="ARBA00022960"/>
    </source>
</evidence>
<name>A0A0G0B2G6_9BACT</name>
<feature type="domain" description="BioF2-like acetyltransferase" evidence="7">
    <location>
        <begin position="162"/>
        <end position="290"/>
    </location>
</feature>
<dbReference type="EMBL" id="LBPV01000067">
    <property type="protein sequence ID" value="KKP63569.1"/>
    <property type="molecule type" value="Genomic_DNA"/>
</dbReference>
<dbReference type="PROSITE" id="PS51191">
    <property type="entry name" value="FEMABX"/>
    <property type="match status" value="1"/>
</dbReference>
<dbReference type="InterPro" id="IPR016181">
    <property type="entry name" value="Acyl_CoA_acyltransferase"/>
</dbReference>
<comment type="caution">
    <text evidence="8">The sequence shown here is derived from an EMBL/GenBank/DDBJ whole genome shotgun (WGS) entry which is preliminary data.</text>
</comment>
<accession>A0A0G0B2G6</accession>
<dbReference type="GO" id="GO:0016755">
    <property type="term" value="F:aminoacyltransferase activity"/>
    <property type="evidence" value="ECO:0007669"/>
    <property type="project" value="InterPro"/>
</dbReference>
<evidence type="ECO:0000256" key="1">
    <source>
        <dbReference type="ARBA" id="ARBA00009943"/>
    </source>
</evidence>
<dbReference type="InterPro" id="IPR003447">
    <property type="entry name" value="FEMABX"/>
</dbReference>
<protein>
    <submittedName>
        <fullName evidence="8">Methicillin resistance protein</fullName>
    </submittedName>
</protein>
<keyword evidence="5" id="KW-0012">Acyltransferase</keyword>
<keyword evidence="3" id="KW-0133">Cell shape</keyword>
<dbReference type="GO" id="GO:0008360">
    <property type="term" value="P:regulation of cell shape"/>
    <property type="evidence" value="ECO:0007669"/>
    <property type="project" value="UniProtKB-KW"/>
</dbReference>
<dbReference type="SUPFAM" id="SSF55729">
    <property type="entry name" value="Acyl-CoA N-acyltransferases (Nat)"/>
    <property type="match status" value="2"/>
</dbReference>
<evidence type="ECO:0000256" key="6">
    <source>
        <dbReference type="ARBA" id="ARBA00023316"/>
    </source>
</evidence>
<dbReference type="PANTHER" id="PTHR36174">
    <property type="entry name" value="LIPID II:GLYCINE GLYCYLTRANSFERASE"/>
    <property type="match status" value="1"/>
</dbReference>
<reference evidence="8 9" key="1">
    <citation type="journal article" date="2015" name="Nature">
        <title>rRNA introns, odd ribosomes, and small enigmatic genomes across a large radiation of phyla.</title>
        <authorList>
            <person name="Brown C.T."/>
            <person name="Hug L.A."/>
            <person name="Thomas B.C."/>
            <person name="Sharon I."/>
            <person name="Castelle C.J."/>
            <person name="Singh A."/>
            <person name="Wilkins M.J."/>
            <person name="Williams K.H."/>
            <person name="Banfield J.F."/>
        </authorList>
    </citation>
    <scope>NUCLEOTIDE SEQUENCE [LARGE SCALE GENOMIC DNA]</scope>
</reference>
<evidence type="ECO:0000313" key="9">
    <source>
        <dbReference type="Proteomes" id="UP000033866"/>
    </source>
</evidence>
<comment type="similarity">
    <text evidence="1">Belongs to the FemABX family.</text>
</comment>
<keyword evidence="2" id="KW-0808">Transferase</keyword>
<dbReference type="GO" id="GO:0009252">
    <property type="term" value="P:peptidoglycan biosynthetic process"/>
    <property type="evidence" value="ECO:0007669"/>
    <property type="project" value="UniProtKB-KW"/>
</dbReference>
<gene>
    <name evidence="8" type="ORF">UR61_C0067G0005</name>
</gene>
<sequence length="353" mass="41567">MKDLRFVDIENDEQWDTLVLSLPNYSFLLSSFRYRYAKEIDERTFRFVIYDGESFLGVMCGNFGKTKLFGKYLEFKHSPMLISEEKENWEIVLEKCKSIAKENNCFMYRISPLYITNDSLDELYKTLGMKKSPIQDIDAMISQYIDLNKTEEELRHDMSDSTRNNINKLTKNPDISVKVFKDNSQFDVFADFHNQTMVKKGYVDRSTKSLMRELQLQVDTGNCYMIVGYFQNKPISIWQATVFGKYMHIYQAGSDTLFRDKNVRITYLLYWESVELAKELGCKVLDLFGGMVPEGYDGKKHPWAGVSAFKRSLGGRRVTYMHSRDFAVKKMMYNLYYIYSYIRTVLKGYPVNW</sequence>